<dbReference type="SUPFAM" id="SSF50044">
    <property type="entry name" value="SH3-domain"/>
    <property type="match status" value="1"/>
</dbReference>
<dbReference type="CDD" id="cd09540">
    <property type="entry name" value="SAM_EPS8-like"/>
    <property type="match status" value="1"/>
</dbReference>
<reference evidence="15" key="2">
    <citation type="submission" date="2025-08" db="UniProtKB">
        <authorList>
            <consortium name="Ensembl"/>
        </authorList>
    </citation>
    <scope>IDENTIFICATION</scope>
    <source>
        <strain evidence="15">Hd-rR</strain>
    </source>
</reference>
<evidence type="ECO:0000256" key="8">
    <source>
        <dbReference type="ARBA" id="ARBA00065375"/>
    </source>
</evidence>
<evidence type="ECO:0000256" key="7">
    <source>
        <dbReference type="ARBA" id="ARBA00058563"/>
    </source>
</evidence>
<comment type="subcellular location">
    <subcellularLocation>
        <location evidence="1">Cytoplasm</location>
    </subcellularLocation>
</comment>
<comment type="similarity">
    <text evidence="2">Belongs to the EPS8 family.</text>
</comment>
<feature type="region of interest" description="Disordered" evidence="12">
    <location>
        <begin position="541"/>
        <end position="625"/>
    </location>
</feature>
<dbReference type="SUPFAM" id="SSF47769">
    <property type="entry name" value="SAM/Pointed domain"/>
    <property type="match status" value="1"/>
</dbReference>
<feature type="compositionally biased region" description="Low complexity" evidence="12">
    <location>
        <begin position="593"/>
        <end position="604"/>
    </location>
</feature>
<dbReference type="InterPro" id="IPR036028">
    <property type="entry name" value="SH3-like_dom_sf"/>
</dbReference>
<dbReference type="SMART" id="SM00326">
    <property type="entry name" value="SH3"/>
    <property type="match status" value="1"/>
</dbReference>
<evidence type="ECO:0000259" key="14">
    <source>
        <dbReference type="PROSITE" id="PS50002"/>
    </source>
</evidence>
<dbReference type="SMART" id="SM00462">
    <property type="entry name" value="PTB"/>
    <property type="match status" value="1"/>
</dbReference>
<dbReference type="PROSITE" id="PS50002">
    <property type="entry name" value="SH3"/>
    <property type="match status" value="1"/>
</dbReference>
<dbReference type="CDD" id="cd01210">
    <property type="entry name" value="PTB_EPS8"/>
    <property type="match status" value="1"/>
</dbReference>
<dbReference type="FunFam" id="2.30.29.30:FF:000261">
    <property type="entry name" value="Epidermal growth factor receptor kinase substrate 8-like protein 1"/>
    <property type="match status" value="1"/>
</dbReference>
<dbReference type="CDD" id="cd11764">
    <property type="entry name" value="SH3_Eps8"/>
    <property type="match status" value="1"/>
</dbReference>
<keyword evidence="5" id="KW-0597">Phosphoprotein</keyword>
<dbReference type="InterPro" id="IPR013625">
    <property type="entry name" value="PTB"/>
</dbReference>
<comment type="subunit">
    <text evidence="8">Interacts with ABI1. Part of a complex that contains SOS1, ABI1 and EPS8L2. Associates with F-actin.</text>
</comment>
<keyword evidence="4" id="KW-0963">Cytoplasm</keyword>
<dbReference type="GO" id="GO:0005737">
    <property type="term" value="C:cytoplasm"/>
    <property type="evidence" value="ECO:0007669"/>
    <property type="project" value="UniProtKB-SubCell"/>
</dbReference>
<dbReference type="InterPro" id="IPR011993">
    <property type="entry name" value="PH-like_dom_sf"/>
</dbReference>
<comment type="function">
    <text evidence="7">Stimulates guanine exchange activity of SOS1. May play a role in membrane ruffling and remodeling of the actin cytoskeleton.</text>
</comment>
<evidence type="ECO:0000256" key="9">
    <source>
        <dbReference type="ARBA" id="ARBA00067142"/>
    </source>
</evidence>
<dbReference type="AlphaFoldDB" id="A0A3B3HAV7"/>
<dbReference type="InterPro" id="IPR035462">
    <property type="entry name" value="Eps8_SH3"/>
</dbReference>
<feature type="domain" description="PID" evidence="13">
    <location>
        <begin position="54"/>
        <end position="157"/>
    </location>
</feature>
<dbReference type="PANTHER" id="PTHR12287">
    <property type="entry name" value="EPIDERMAL GROWTH FACTOR RECEPTOR KINASE SUBSTRATE EPS8-RELATED PROTEIN"/>
    <property type="match status" value="1"/>
</dbReference>
<evidence type="ECO:0000256" key="6">
    <source>
        <dbReference type="ARBA" id="ARBA00023054"/>
    </source>
</evidence>
<evidence type="ECO:0000313" key="16">
    <source>
        <dbReference type="Proteomes" id="UP000001038"/>
    </source>
</evidence>
<evidence type="ECO:0000256" key="11">
    <source>
        <dbReference type="PROSITE-ProRule" id="PRU00192"/>
    </source>
</evidence>
<accession>A0A3B3HAV7</accession>
<evidence type="ECO:0000259" key="13">
    <source>
        <dbReference type="PROSITE" id="PS01179"/>
    </source>
</evidence>
<dbReference type="Bgee" id="ENSORLG00000029932">
    <property type="expression patterns" value="Expressed in mesonephros and 13 other cell types or tissues"/>
</dbReference>
<dbReference type="SUPFAM" id="SSF50729">
    <property type="entry name" value="PH domain-like"/>
    <property type="match status" value="1"/>
</dbReference>
<dbReference type="InterPro" id="IPR041418">
    <property type="entry name" value="SAM_3"/>
</dbReference>
<dbReference type="Pfam" id="PF08416">
    <property type="entry name" value="PTB"/>
    <property type="match status" value="1"/>
</dbReference>
<protein>
    <recommendedName>
        <fullName evidence="9">Epidermal growth factor receptor kinase substrate 8-like protein 1</fullName>
    </recommendedName>
    <alternativeName>
        <fullName evidence="10">Epidermal growth factor receptor pathway substrate 8-related protein 1</fullName>
    </alternativeName>
</protein>
<evidence type="ECO:0000256" key="5">
    <source>
        <dbReference type="ARBA" id="ARBA00022553"/>
    </source>
</evidence>
<feature type="region of interest" description="Disordered" evidence="12">
    <location>
        <begin position="258"/>
        <end position="280"/>
    </location>
</feature>
<evidence type="ECO:0000313" key="15">
    <source>
        <dbReference type="Ensembl" id="ENSORLP00000028665.1"/>
    </source>
</evidence>
<name>A0A3B3HAV7_ORYLA</name>
<dbReference type="InterPro" id="IPR039801">
    <property type="entry name" value="EPS8-like"/>
</dbReference>
<evidence type="ECO:0000256" key="10">
    <source>
        <dbReference type="ARBA" id="ARBA00077699"/>
    </source>
</evidence>
<dbReference type="InterPro" id="IPR006020">
    <property type="entry name" value="PTB/PI_dom"/>
</dbReference>
<gene>
    <name evidence="15" type="primary">eps8a</name>
</gene>
<dbReference type="Ensembl" id="ENSORLT00000028998.1">
    <property type="protein sequence ID" value="ENSORLP00000028665.1"/>
    <property type="gene ID" value="ENSORLG00000029932.1"/>
</dbReference>
<reference evidence="15 16" key="1">
    <citation type="journal article" date="2007" name="Nature">
        <title>The medaka draft genome and insights into vertebrate genome evolution.</title>
        <authorList>
            <person name="Kasahara M."/>
            <person name="Naruse K."/>
            <person name="Sasaki S."/>
            <person name="Nakatani Y."/>
            <person name="Qu W."/>
            <person name="Ahsan B."/>
            <person name="Yamada T."/>
            <person name="Nagayasu Y."/>
            <person name="Doi K."/>
            <person name="Kasai Y."/>
            <person name="Jindo T."/>
            <person name="Kobayashi D."/>
            <person name="Shimada A."/>
            <person name="Toyoda A."/>
            <person name="Kuroki Y."/>
            <person name="Fujiyama A."/>
            <person name="Sasaki T."/>
            <person name="Shimizu A."/>
            <person name="Asakawa S."/>
            <person name="Shimizu N."/>
            <person name="Hashimoto S."/>
            <person name="Yang J."/>
            <person name="Lee Y."/>
            <person name="Matsushima K."/>
            <person name="Sugano S."/>
            <person name="Sakaizumi M."/>
            <person name="Narita T."/>
            <person name="Ohishi K."/>
            <person name="Haga S."/>
            <person name="Ohta F."/>
            <person name="Nomoto H."/>
            <person name="Nogata K."/>
            <person name="Morishita T."/>
            <person name="Endo T."/>
            <person name="Shin-I T."/>
            <person name="Takeda H."/>
            <person name="Morishita S."/>
            <person name="Kohara Y."/>
        </authorList>
    </citation>
    <scope>NUCLEOTIDE SEQUENCE [LARGE SCALE GENOMIC DNA]</scope>
    <source>
        <strain evidence="15 16">Hd-rR</strain>
    </source>
</reference>
<dbReference type="PANTHER" id="PTHR12287:SF21">
    <property type="entry name" value="EPIDERMAL GROWTH FACTOR RECEPTOR KINASE SUBSTRATE 8"/>
    <property type="match status" value="1"/>
</dbReference>
<evidence type="ECO:0000256" key="1">
    <source>
        <dbReference type="ARBA" id="ARBA00004496"/>
    </source>
</evidence>
<evidence type="ECO:0000256" key="12">
    <source>
        <dbReference type="SAM" id="MobiDB-lite"/>
    </source>
</evidence>
<dbReference type="InterPro" id="IPR055093">
    <property type="entry name" value="EPS8_2nd"/>
</dbReference>
<reference evidence="15" key="3">
    <citation type="submission" date="2025-09" db="UniProtKB">
        <authorList>
            <consortium name="Ensembl"/>
        </authorList>
    </citation>
    <scope>IDENTIFICATION</scope>
    <source>
        <strain evidence="15">Hd-rR</strain>
    </source>
</reference>
<organism evidence="15 16">
    <name type="scientific">Oryzias latipes</name>
    <name type="common">Japanese rice fish</name>
    <name type="synonym">Japanese killifish</name>
    <dbReference type="NCBI Taxonomy" id="8090"/>
    <lineage>
        <taxon>Eukaryota</taxon>
        <taxon>Metazoa</taxon>
        <taxon>Chordata</taxon>
        <taxon>Craniata</taxon>
        <taxon>Vertebrata</taxon>
        <taxon>Euteleostomi</taxon>
        <taxon>Actinopterygii</taxon>
        <taxon>Neopterygii</taxon>
        <taxon>Teleostei</taxon>
        <taxon>Neoteleostei</taxon>
        <taxon>Acanthomorphata</taxon>
        <taxon>Ovalentaria</taxon>
        <taxon>Atherinomorphae</taxon>
        <taxon>Beloniformes</taxon>
        <taxon>Adrianichthyidae</taxon>
        <taxon>Oryziinae</taxon>
        <taxon>Oryzias</taxon>
    </lineage>
</organism>
<evidence type="ECO:0000256" key="2">
    <source>
        <dbReference type="ARBA" id="ARBA00006197"/>
    </source>
</evidence>
<feature type="compositionally biased region" description="Basic residues" evidence="12">
    <location>
        <begin position="261"/>
        <end position="271"/>
    </location>
</feature>
<sequence>MNGYEAAAAVSVNRSASLPEPRKRYTRTSINSLTDTSRYQVEHLMTFVLDRKDGMISVDDGVRRLRLLDAKGKVWTQEMLLQVEERGVSLMDLETQNELENFPIGSIQHCQAVMNSCSYDSILALVCKESGQNKADLHLFQCDDIKANLIHADIESAVLDARGGKVKKRPEALKMILKSDGLIPPPPAAPAPEPPVPSNQLDVRGRGPAWSAWTNEQPDCETGGFIRLVVSQQILNHILDDIEFFVTKLQKAAEAASELSKRKKAKKGKKKGPGEGVLTLRSKTPDEEEFVDCLQKFKHAFNQLGKLKDQIQNPSAVDLVHFLFSPLRMVIQASGGVDLARSVVVPLLTRDAIDFLHASGTPEERHLWVTLGDGWTKSRLEWPKDQFFPACELRFRDGWEPPALPLASASREQDLTQLAETIVAAALQMFPPADGYALSGSSHKRLQILDQGTALTAFKHAVSRVDRVPPKLFAKSKYDFVARNNTELTVLKDEILEVLDDRKQWWKVRNGFGASGYVPNNILEVTRAVDSRGEPIYSHTIQTTRTDPLPAPSPVPPIPTPPPLAPTRIPTPPLPPPNAEPTRPPLKSHSRHNSSASSEAGAAATREQSEQKPAGRRKSNMEEVQDELVHRLTLGRSTQKKLAAPSRSSSMSAFSITYDSSPDEVRAWLEAKGFSPVTISSLGVLTGAQLFSLNKEELKTVCPDDGARVFSQVTVQKAALEESSGSELQEIMRRRQEKLAASTCDSGVESFDEGGAH</sequence>
<dbReference type="PROSITE" id="PS01179">
    <property type="entry name" value="PID"/>
    <property type="match status" value="1"/>
</dbReference>
<dbReference type="Pfam" id="PF18016">
    <property type="entry name" value="SAM_3"/>
    <property type="match status" value="1"/>
</dbReference>
<dbReference type="InterPro" id="IPR033928">
    <property type="entry name" value="EPS8_PTB"/>
</dbReference>
<dbReference type="FunFam" id="2.30.30.40:FF:000071">
    <property type="entry name" value="Epidermal growth factor receptor kinase substrate 8"/>
    <property type="match status" value="1"/>
</dbReference>
<feature type="domain" description="SH3" evidence="14">
    <location>
        <begin position="469"/>
        <end position="528"/>
    </location>
</feature>
<dbReference type="Gene3D" id="2.30.29.30">
    <property type="entry name" value="Pleckstrin-homology domain (PH domain)/Phosphotyrosine-binding domain (PTB)"/>
    <property type="match status" value="1"/>
</dbReference>
<keyword evidence="16" id="KW-1185">Reference proteome</keyword>
<dbReference type="Proteomes" id="UP000001038">
    <property type="component" value="Chromosome 23"/>
</dbReference>
<proteinExistence type="inferred from homology"/>
<dbReference type="Gene3D" id="1.10.150.50">
    <property type="entry name" value="Transcription Factor, Ets-1"/>
    <property type="match status" value="1"/>
</dbReference>
<evidence type="ECO:0000256" key="3">
    <source>
        <dbReference type="ARBA" id="ARBA00022443"/>
    </source>
</evidence>
<feature type="compositionally biased region" description="Pro residues" evidence="12">
    <location>
        <begin position="549"/>
        <end position="584"/>
    </location>
</feature>
<keyword evidence="3 11" id="KW-0728">SH3 domain</keyword>
<dbReference type="InterPro" id="IPR013761">
    <property type="entry name" value="SAM/pointed_sf"/>
</dbReference>
<dbReference type="Pfam" id="PF22975">
    <property type="entry name" value="EPS8_2nd"/>
    <property type="match status" value="1"/>
</dbReference>
<dbReference type="GeneTree" id="ENSGT00940000156403"/>
<dbReference type="Gene3D" id="2.30.30.40">
    <property type="entry name" value="SH3 Domains"/>
    <property type="match status" value="1"/>
</dbReference>
<dbReference type="InterPro" id="IPR001452">
    <property type="entry name" value="SH3_domain"/>
</dbReference>
<evidence type="ECO:0000256" key="4">
    <source>
        <dbReference type="ARBA" id="ARBA00022490"/>
    </source>
</evidence>
<dbReference type="Pfam" id="PF00018">
    <property type="entry name" value="SH3_1"/>
    <property type="match status" value="1"/>
</dbReference>
<keyword evidence="6" id="KW-0175">Coiled coil</keyword>
<dbReference type="FunFam" id="1.10.150.50:FF:000023">
    <property type="entry name" value="Epidermal growth factor receptor kinase substrate 8"/>
    <property type="match status" value="1"/>
</dbReference>